<proteinExistence type="predicted"/>
<evidence type="ECO:0000259" key="1">
    <source>
        <dbReference type="Pfam" id="PF01636"/>
    </source>
</evidence>
<dbReference type="Proteomes" id="UP000254634">
    <property type="component" value="Unassembled WGS sequence"/>
</dbReference>
<dbReference type="SUPFAM" id="SSF56112">
    <property type="entry name" value="Protein kinase-like (PK-like)"/>
    <property type="match status" value="1"/>
</dbReference>
<dbReference type="InterPro" id="IPR011009">
    <property type="entry name" value="Kinase-like_dom_sf"/>
</dbReference>
<dbReference type="EC" id="2.7.1.95" evidence="2"/>
<dbReference type="GO" id="GO:0008910">
    <property type="term" value="F:kanamycin kinase activity"/>
    <property type="evidence" value="ECO:0007669"/>
    <property type="project" value="UniProtKB-EC"/>
</dbReference>
<reference evidence="2" key="1">
    <citation type="submission" date="2018-06" db="EMBL/GenBank/DDBJ databases">
        <authorList>
            <consortium name="Pathogen Informatics"/>
            <person name="Doyle S."/>
        </authorList>
    </citation>
    <scope>NUCLEOTIDE SEQUENCE [LARGE SCALE GENOMIC DNA]</scope>
    <source>
        <strain evidence="2">NCTC13765</strain>
    </source>
</reference>
<evidence type="ECO:0000313" key="2">
    <source>
        <dbReference type="EMBL" id="SUN75760.1"/>
    </source>
</evidence>
<name>A0A380KYX1_9STRE</name>
<keyword evidence="2" id="KW-0808">Transferase</keyword>
<gene>
    <name evidence="2" type="primary">ymdC</name>
    <name evidence="2" type="ORF">NCTC13765_00196</name>
</gene>
<protein>
    <submittedName>
        <fullName evidence="2">3'-aminoglycoside phosphotransferase-like protein</fullName>
        <ecNumber evidence="2">2.7.1.95</ecNumber>
    </submittedName>
</protein>
<dbReference type="EMBL" id="UHFR01000005">
    <property type="protein sequence ID" value="SUN75760.1"/>
    <property type="molecule type" value="Genomic_DNA"/>
</dbReference>
<dbReference type="Gene3D" id="3.90.1200.10">
    <property type="match status" value="1"/>
</dbReference>
<dbReference type="STRING" id="1123307.GCA_000380065_00789"/>
<feature type="domain" description="Aminoglycoside phosphotransferase" evidence="1">
    <location>
        <begin position="4"/>
        <end position="182"/>
    </location>
</feature>
<dbReference type="AlphaFoldDB" id="A0A380KYX1"/>
<accession>A0A380KYX1</accession>
<sequence length="201" mass="23192">MDNVRELEEEAKLTRYFFKKGIAVEVMEYVSEDKDYLLTRAADGETALTYLDKPEKLCQILAETLNYLHSLDRNEFALPNRLEHYLSNVVKNYQAGVFYEKALLPRFGIANREEAFKIVQANQGNLKAETLIHGDFCLPNIILKNHQFSCFLDLGLAGVSDKHIDLFGVIWSLHYNLATDNIRTIFLIYTGERILMKACYK</sequence>
<dbReference type="InterPro" id="IPR002575">
    <property type="entry name" value="Aminoglycoside_PTrfase"/>
</dbReference>
<evidence type="ECO:0000313" key="3">
    <source>
        <dbReference type="Proteomes" id="UP000254634"/>
    </source>
</evidence>
<organism evidence="2 3">
    <name type="scientific">Streptococcus massiliensis</name>
    <dbReference type="NCBI Taxonomy" id="313439"/>
    <lineage>
        <taxon>Bacteria</taxon>
        <taxon>Bacillati</taxon>
        <taxon>Bacillota</taxon>
        <taxon>Bacilli</taxon>
        <taxon>Lactobacillales</taxon>
        <taxon>Streptococcaceae</taxon>
        <taxon>Streptococcus</taxon>
    </lineage>
</organism>
<keyword evidence="3" id="KW-1185">Reference proteome</keyword>
<dbReference type="Pfam" id="PF01636">
    <property type="entry name" value="APH"/>
    <property type="match status" value="1"/>
</dbReference>